<dbReference type="PANTHER" id="PTHR44085:SF2">
    <property type="entry name" value="SEPIAPTERIN REDUCTASE"/>
    <property type="match status" value="1"/>
</dbReference>
<sequence>MIKAILTGHTKGLGAAIAFELLGRGIPVLGLARGAAPDLTARYPQAFEQVELDLADSAALAAWIAGGALAGAIAGCSTVLLINNAGTVQPVGALALQDPLAVARAVALNVAAPLMLAGAVAQARALRCECRILHVSSGAGRSAYPGWNVYCATKAALDQHARAVALDHDVNLRICSLAPGVIDTGMQAEIRALSLEQFPLREKFDDLKRAGALSEPAQCARHLVGYLLSPLFGSAPVDDLRSGVAASS</sequence>
<protein>
    <submittedName>
        <fullName evidence="6">Short-chain dehydrogenase</fullName>
    </submittedName>
</protein>
<dbReference type="OrthoDB" id="9794387at2"/>
<feature type="transmembrane region" description="Helical" evidence="5">
    <location>
        <begin position="60"/>
        <end position="82"/>
    </location>
</feature>
<keyword evidence="5" id="KW-0812">Transmembrane</keyword>
<dbReference type="InterPro" id="IPR051721">
    <property type="entry name" value="Biopterin_syn/organic_redct"/>
</dbReference>
<dbReference type="EMBL" id="PDOB01000045">
    <property type="protein sequence ID" value="PIL38159.1"/>
    <property type="molecule type" value="Genomic_DNA"/>
</dbReference>
<evidence type="ECO:0000256" key="2">
    <source>
        <dbReference type="ARBA" id="ARBA00022490"/>
    </source>
</evidence>
<dbReference type="AlphaFoldDB" id="A0A2G8SWJ5"/>
<evidence type="ECO:0000313" key="7">
    <source>
        <dbReference type="Proteomes" id="UP000228593"/>
    </source>
</evidence>
<dbReference type="GO" id="GO:0004757">
    <property type="term" value="F:sepiapterin reductase (NADP+) activity"/>
    <property type="evidence" value="ECO:0007669"/>
    <property type="project" value="TreeGrafter"/>
</dbReference>
<proteinExistence type="predicted"/>
<dbReference type="Proteomes" id="UP000228593">
    <property type="component" value="Unassembled WGS sequence"/>
</dbReference>
<comment type="subcellular location">
    <subcellularLocation>
        <location evidence="1">Cytoplasm</location>
    </subcellularLocation>
</comment>
<dbReference type="InterPro" id="IPR036291">
    <property type="entry name" value="NAD(P)-bd_dom_sf"/>
</dbReference>
<dbReference type="GO" id="GO:0005737">
    <property type="term" value="C:cytoplasm"/>
    <property type="evidence" value="ECO:0007669"/>
    <property type="project" value="UniProtKB-SubCell"/>
</dbReference>
<accession>A0A2G8SWJ5</accession>
<feature type="transmembrane region" description="Helical" evidence="5">
    <location>
        <begin position="102"/>
        <end position="121"/>
    </location>
</feature>
<keyword evidence="7" id="KW-1185">Reference proteome</keyword>
<keyword evidence="3" id="KW-0521">NADP</keyword>
<keyword evidence="5" id="KW-1133">Transmembrane helix</keyword>
<dbReference type="InterPro" id="IPR002347">
    <property type="entry name" value="SDR_fam"/>
</dbReference>
<dbReference type="RefSeq" id="WP_099917591.1">
    <property type="nucleotide sequence ID" value="NZ_BMHS01000034.1"/>
</dbReference>
<dbReference type="GO" id="GO:0006729">
    <property type="term" value="P:tetrahydrobiopterin biosynthetic process"/>
    <property type="evidence" value="ECO:0007669"/>
    <property type="project" value="TreeGrafter"/>
</dbReference>
<keyword evidence="5" id="KW-0472">Membrane</keyword>
<keyword evidence="2" id="KW-0963">Cytoplasm</keyword>
<keyword evidence="4" id="KW-0560">Oxidoreductase</keyword>
<comment type="caution">
    <text evidence="6">The sequence shown here is derived from an EMBL/GenBank/DDBJ whole genome shotgun (WGS) entry which is preliminary data.</text>
</comment>
<evidence type="ECO:0000256" key="3">
    <source>
        <dbReference type="ARBA" id="ARBA00022857"/>
    </source>
</evidence>
<organism evidence="6 7">
    <name type="scientific">Massilia psychrophila</name>
    <dbReference type="NCBI Taxonomy" id="1603353"/>
    <lineage>
        <taxon>Bacteria</taxon>
        <taxon>Pseudomonadati</taxon>
        <taxon>Pseudomonadota</taxon>
        <taxon>Betaproteobacteria</taxon>
        <taxon>Burkholderiales</taxon>
        <taxon>Oxalobacteraceae</taxon>
        <taxon>Telluria group</taxon>
        <taxon>Massilia</taxon>
    </lineage>
</organism>
<dbReference type="SUPFAM" id="SSF51735">
    <property type="entry name" value="NAD(P)-binding Rossmann-fold domains"/>
    <property type="match status" value="1"/>
</dbReference>
<dbReference type="PRINTS" id="PR00081">
    <property type="entry name" value="GDHRDH"/>
</dbReference>
<name>A0A2G8SWJ5_9BURK</name>
<dbReference type="Pfam" id="PF00106">
    <property type="entry name" value="adh_short"/>
    <property type="match status" value="1"/>
</dbReference>
<reference evidence="6 7" key="1">
    <citation type="submission" date="2017-10" db="EMBL/GenBank/DDBJ databases">
        <title>Massilia psychrophilum sp. nov., a novel purple-pigmented bacterium isolated from Tianshan glacier, Xinjiang Municipality, China.</title>
        <authorList>
            <person name="Wang H."/>
        </authorList>
    </citation>
    <scope>NUCLEOTIDE SEQUENCE [LARGE SCALE GENOMIC DNA]</scope>
    <source>
        <strain evidence="6 7">JCM 30813</strain>
    </source>
</reference>
<dbReference type="Gene3D" id="3.40.50.720">
    <property type="entry name" value="NAD(P)-binding Rossmann-like Domain"/>
    <property type="match status" value="1"/>
</dbReference>
<dbReference type="NCBIfam" id="NF005436">
    <property type="entry name" value="PRK07023.1"/>
    <property type="match status" value="1"/>
</dbReference>
<evidence type="ECO:0000256" key="4">
    <source>
        <dbReference type="ARBA" id="ARBA00023002"/>
    </source>
</evidence>
<evidence type="ECO:0000256" key="5">
    <source>
        <dbReference type="SAM" id="Phobius"/>
    </source>
</evidence>
<dbReference type="PANTHER" id="PTHR44085">
    <property type="entry name" value="SEPIAPTERIN REDUCTASE"/>
    <property type="match status" value="1"/>
</dbReference>
<gene>
    <name evidence="6" type="ORF">CR103_19430</name>
</gene>
<evidence type="ECO:0000256" key="1">
    <source>
        <dbReference type="ARBA" id="ARBA00004496"/>
    </source>
</evidence>
<evidence type="ECO:0000313" key="6">
    <source>
        <dbReference type="EMBL" id="PIL38159.1"/>
    </source>
</evidence>